<proteinExistence type="predicted"/>
<keyword evidence="2" id="KW-1185">Reference proteome</keyword>
<comment type="caution">
    <text evidence="1">The sequence shown here is derived from an EMBL/GenBank/DDBJ whole genome shotgun (WGS) entry which is preliminary data.</text>
</comment>
<dbReference type="Proteomes" id="UP001519460">
    <property type="component" value="Unassembled WGS sequence"/>
</dbReference>
<evidence type="ECO:0000313" key="1">
    <source>
        <dbReference type="EMBL" id="KAK7467779.1"/>
    </source>
</evidence>
<sequence length="53" mass="6317">PNDWYHPYFIITMAEQDPESKARRDKKLPPLVGGESWRLQREDFVYGKYVFAA</sequence>
<feature type="non-terminal residue" evidence="1">
    <location>
        <position position="1"/>
    </location>
</feature>
<protein>
    <submittedName>
        <fullName evidence="1">Uncharacterized protein</fullName>
    </submittedName>
</protein>
<reference evidence="1 2" key="1">
    <citation type="journal article" date="2023" name="Sci. Data">
        <title>Genome assembly of the Korean intertidal mud-creeper Batillaria attramentaria.</title>
        <authorList>
            <person name="Patra A.K."/>
            <person name="Ho P.T."/>
            <person name="Jun S."/>
            <person name="Lee S.J."/>
            <person name="Kim Y."/>
            <person name="Won Y.J."/>
        </authorList>
    </citation>
    <scope>NUCLEOTIDE SEQUENCE [LARGE SCALE GENOMIC DNA]</scope>
    <source>
        <strain evidence="1">Wonlab-2016</strain>
    </source>
</reference>
<accession>A0ABD0JAE5</accession>
<evidence type="ECO:0000313" key="2">
    <source>
        <dbReference type="Proteomes" id="UP001519460"/>
    </source>
</evidence>
<organism evidence="1 2">
    <name type="scientific">Batillaria attramentaria</name>
    <dbReference type="NCBI Taxonomy" id="370345"/>
    <lineage>
        <taxon>Eukaryota</taxon>
        <taxon>Metazoa</taxon>
        <taxon>Spiralia</taxon>
        <taxon>Lophotrochozoa</taxon>
        <taxon>Mollusca</taxon>
        <taxon>Gastropoda</taxon>
        <taxon>Caenogastropoda</taxon>
        <taxon>Sorbeoconcha</taxon>
        <taxon>Cerithioidea</taxon>
        <taxon>Batillariidae</taxon>
        <taxon>Batillaria</taxon>
    </lineage>
</organism>
<dbReference type="EMBL" id="JACVVK020000539">
    <property type="protein sequence ID" value="KAK7467779.1"/>
    <property type="molecule type" value="Genomic_DNA"/>
</dbReference>
<name>A0ABD0JAE5_9CAEN</name>
<dbReference type="AlphaFoldDB" id="A0ABD0JAE5"/>
<gene>
    <name evidence="1" type="ORF">BaRGS_00036967</name>
</gene>